<dbReference type="EMBL" id="BAABJP010000043">
    <property type="protein sequence ID" value="GAA5170085.1"/>
    <property type="molecule type" value="Genomic_DNA"/>
</dbReference>
<dbReference type="Gene3D" id="3.30.1600.10">
    <property type="entry name" value="SIR2/SIRT2 'Small Domain"/>
    <property type="match status" value="1"/>
</dbReference>
<keyword evidence="3" id="KW-0520">NAD</keyword>
<dbReference type="Gene3D" id="3.40.50.1220">
    <property type="entry name" value="TPP-binding domain"/>
    <property type="match status" value="1"/>
</dbReference>
<feature type="domain" description="Deacetylase sirtuin-type" evidence="6">
    <location>
        <begin position="1"/>
        <end position="253"/>
    </location>
</feature>
<dbReference type="PROSITE" id="PS50305">
    <property type="entry name" value="SIRTUIN"/>
    <property type="match status" value="1"/>
</dbReference>
<evidence type="ECO:0000256" key="1">
    <source>
        <dbReference type="ARBA" id="ARBA00012928"/>
    </source>
</evidence>
<gene>
    <name evidence="7" type="ORF">GCM10023321_66630</name>
</gene>
<comment type="caution">
    <text evidence="7">The sequence shown here is derived from an EMBL/GenBank/DDBJ whole genome shotgun (WGS) entry which is preliminary data.</text>
</comment>
<evidence type="ECO:0000256" key="2">
    <source>
        <dbReference type="ARBA" id="ARBA00022679"/>
    </source>
</evidence>
<dbReference type="Proteomes" id="UP001428817">
    <property type="component" value="Unassembled WGS sequence"/>
</dbReference>
<dbReference type="PANTHER" id="PTHR11085">
    <property type="entry name" value="NAD-DEPENDENT PROTEIN DEACYLASE SIRTUIN-5, MITOCHONDRIAL-RELATED"/>
    <property type="match status" value="1"/>
</dbReference>
<reference evidence="8" key="1">
    <citation type="journal article" date="2019" name="Int. J. Syst. Evol. Microbiol.">
        <title>The Global Catalogue of Microorganisms (GCM) 10K type strain sequencing project: providing services to taxonomists for standard genome sequencing and annotation.</title>
        <authorList>
            <consortium name="The Broad Institute Genomics Platform"/>
            <consortium name="The Broad Institute Genome Sequencing Center for Infectious Disease"/>
            <person name="Wu L."/>
            <person name="Ma J."/>
        </authorList>
    </citation>
    <scope>NUCLEOTIDE SEQUENCE [LARGE SCALE GENOMIC DNA]</scope>
    <source>
        <strain evidence="8">JCM 18303</strain>
    </source>
</reference>
<dbReference type="InterPro" id="IPR050134">
    <property type="entry name" value="NAD-dep_sirtuin_deacylases"/>
</dbReference>
<proteinExistence type="predicted"/>
<dbReference type="InterPro" id="IPR026591">
    <property type="entry name" value="Sirtuin_cat_small_dom_sf"/>
</dbReference>
<organism evidence="7 8">
    <name type="scientific">Pseudonocardia eucalypti</name>
    <dbReference type="NCBI Taxonomy" id="648755"/>
    <lineage>
        <taxon>Bacteria</taxon>
        <taxon>Bacillati</taxon>
        <taxon>Actinomycetota</taxon>
        <taxon>Actinomycetes</taxon>
        <taxon>Pseudonocardiales</taxon>
        <taxon>Pseudonocardiaceae</taxon>
        <taxon>Pseudonocardia</taxon>
    </lineage>
</organism>
<feature type="region of interest" description="Disordered" evidence="5">
    <location>
        <begin position="251"/>
        <end position="273"/>
    </location>
</feature>
<dbReference type="InterPro" id="IPR026590">
    <property type="entry name" value="Ssirtuin_cat_dom"/>
</dbReference>
<evidence type="ECO:0000313" key="8">
    <source>
        <dbReference type="Proteomes" id="UP001428817"/>
    </source>
</evidence>
<sequence>MDSGLPDFRGAEGFWRAYPPYRRLGLAFEELADPAHFAADPDLAWGFYGHRMALYRATTPHAGFGVLRRWAASRPARVFTSNVDGQFQRAGFAEDTVLECHGSIHHLQCLAGHGERIWPADGVTVDIDEASMRARPPLPGCPDCGALARPNILMFGDLDWLPARTEEQARRHTRWLRGLRADGARLVVLEIGAGTAVPTVRRHAELAAASSGALIRINTREPAVRHGRGVALALPAAEALRRLSELVEPAGVPAGRRTGHPTPPAGSAGGEVV</sequence>
<dbReference type="Pfam" id="PF02146">
    <property type="entry name" value="SIR2"/>
    <property type="match status" value="1"/>
</dbReference>
<dbReference type="InterPro" id="IPR029035">
    <property type="entry name" value="DHS-like_NAD/FAD-binding_dom"/>
</dbReference>
<dbReference type="SUPFAM" id="SSF52467">
    <property type="entry name" value="DHS-like NAD/FAD-binding domain"/>
    <property type="match status" value="1"/>
</dbReference>
<protein>
    <recommendedName>
        <fullName evidence="1">protein acetyllysine N-acetyltransferase</fullName>
        <ecNumber evidence="1">2.3.1.286</ecNumber>
    </recommendedName>
</protein>
<name>A0ABP9R046_9PSEU</name>
<evidence type="ECO:0000256" key="3">
    <source>
        <dbReference type="ARBA" id="ARBA00023027"/>
    </source>
</evidence>
<comment type="caution">
    <text evidence="4">Lacks conserved residue(s) required for the propagation of feature annotation.</text>
</comment>
<dbReference type="EC" id="2.3.1.286" evidence="1"/>
<evidence type="ECO:0000256" key="5">
    <source>
        <dbReference type="SAM" id="MobiDB-lite"/>
    </source>
</evidence>
<evidence type="ECO:0000313" key="7">
    <source>
        <dbReference type="EMBL" id="GAA5170085.1"/>
    </source>
</evidence>
<keyword evidence="2" id="KW-0808">Transferase</keyword>
<dbReference type="InterPro" id="IPR003000">
    <property type="entry name" value="Sirtuin"/>
</dbReference>
<evidence type="ECO:0000259" key="6">
    <source>
        <dbReference type="PROSITE" id="PS50305"/>
    </source>
</evidence>
<accession>A0ABP9R046</accession>
<dbReference type="PANTHER" id="PTHR11085:SF4">
    <property type="entry name" value="NAD-DEPENDENT PROTEIN DEACYLASE"/>
    <property type="match status" value="1"/>
</dbReference>
<keyword evidence="8" id="KW-1185">Reference proteome</keyword>
<evidence type="ECO:0000256" key="4">
    <source>
        <dbReference type="PROSITE-ProRule" id="PRU00236"/>
    </source>
</evidence>